<proteinExistence type="predicted"/>
<dbReference type="PANTHER" id="PTHR31344:SF11">
    <property type="entry name" value="NUCLEOLAR PROTEIN GAR2-LIKE PROTEIN"/>
    <property type="match status" value="1"/>
</dbReference>
<feature type="compositionally biased region" description="Basic and acidic residues" evidence="1">
    <location>
        <begin position="8"/>
        <end position="27"/>
    </location>
</feature>
<accession>A0A9Q1APQ1</accession>
<dbReference type="InterPro" id="IPR021827">
    <property type="entry name" value="Nup186/Nup192/Nup205"/>
</dbReference>
<reference evidence="2" key="1">
    <citation type="submission" date="2022-11" db="EMBL/GenBank/DDBJ databases">
        <authorList>
            <person name="Hyden B.L."/>
            <person name="Feng K."/>
            <person name="Yates T."/>
            <person name="Jawdy S."/>
            <person name="Smart L.B."/>
            <person name="Muchero W."/>
        </authorList>
    </citation>
    <scope>NUCLEOTIDE SEQUENCE</scope>
    <source>
        <tissue evidence="2">Shoot tip</tissue>
    </source>
</reference>
<protein>
    <submittedName>
        <fullName evidence="2">NUCLEOLAR PROTEIN GAR2-LIKE PROTEIN</fullName>
    </submittedName>
</protein>
<dbReference type="AlphaFoldDB" id="A0A9Q1APQ1"/>
<gene>
    <name evidence="2" type="ORF">OIU74_002502</name>
</gene>
<evidence type="ECO:0000256" key="1">
    <source>
        <dbReference type="SAM" id="MobiDB-lite"/>
    </source>
</evidence>
<evidence type="ECO:0000313" key="3">
    <source>
        <dbReference type="Proteomes" id="UP001151752"/>
    </source>
</evidence>
<name>A0A9Q1APQ1_9ROSI</name>
<evidence type="ECO:0000313" key="2">
    <source>
        <dbReference type="EMBL" id="KAJ6778721.1"/>
    </source>
</evidence>
<keyword evidence="3" id="KW-1185">Reference proteome</keyword>
<dbReference type="PANTHER" id="PTHR31344">
    <property type="entry name" value="NUCLEAR PORE COMPLEX PROTEIN NUP205"/>
    <property type="match status" value="1"/>
</dbReference>
<reference evidence="2" key="2">
    <citation type="journal article" date="2023" name="Int. J. Mol. Sci.">
        <title>De Novo Assembly and Annotation of 11 Diverse Shrub Willow (Salix) Genomes Reveals Novel Gene Organization in Sex-Linked Regions.</title>
        <authorList>
            <person name="Hyden B."/>
            <person name="Feng K."/>
            <person name="Yates T.B."/>
            <person name="Jawdy S."/>
            <person name="Cereghino C."/>
            <person name="Smart L.B."/>
            <person name="Muchero W."/>
        </authorList>
    </citation>
    <scope>NUCLEOTIDE SEQUENCE</scope>
    <source>
        <tissue evidence="2">Shoot tip</tissue>
    </source>
</reference>
<dbReference type="GO" id="GO:0005643">
    <property type="term" value="C:nuclear pore"/>
    <property type="evidence" value="ECO:0007669"/>
    <property type="project" value="InterPro"/>
</dbReference>
<sequence length="209" mass="22715">MFGIDADDSLKEDQHGSEDNDKQDSEAKPFLLLNDLSDLLMLPKDMLMDRSIRKEVCPSIGLSLIKRILCNFTPDEFCPDAVPGAVLEALNAEGTTVEWRLSRDDARNFPYTAAPVVYTPPSSADVAEKVAEAGTQSQLSRNVSAVQRKGYTSDEELEELDSPLTSIIGKLPASPAIMANGNGKHKKCAAGGDSIANARYELLREVWSA</sequence>
<comment type="caution">
    <text evidence="2">The sequence shown here is derived from an EMBL/GenBank/DDBJ whole genome shotgun (WGS) entry which is preliminary data.</text>
</comment>
<organism evidence="2 3">
    <name type="scientific">Salix koriyanagi</name>
    <dbReference type="NCBI Taxonomy" id="2511006"/>
    <lineage>
        <taxon>Eukaryota</taxon>
        <taxon>Viridiplantae</taxon>
        <taxon>Streptophyta</taxon>
        <taxon>Embryophyta</taxon>
        <taxon>Tracheophyta</taxon>
        <taxon>Spermatophyta</taxon>
        <taxon>Magnoliopsida</taxon>
        <taxon>eudicotyledons</taxon>
        <taxon>Gunneridae</taxon>
        <taxon>Pentapetalae</taxon>
        <taxon>rosids</taxon>
        <taxon>fabids</taxon>
        <taxon>Malpighiales</taxon>
        <taxon>Salicaceae</taxon>
        <taxon>Saliceae</taxon>
        <taxon>Salix</taxon>
    </lineage>
</organism>
<dbReference type="EMBL" id="JAPFFM010000001">
    <property type="protein sequence ID" value="KAJ6778721.1"/>
    <property type="molecule type" value="Genomic_DNA"/>
</dbReference>
<feature type="region of interest" description="Disordered" evidence="1">
    <location>
        <begin position="1"/>
        <end position="27"/>
    </location>
</feature>
<dbReference type="Proteomes" id="UP001151752">
    <property type="component" value="Chromosome 16"/>
</dbReference>